<dbReference type="EMBL" id="CAUJNA010000167">
    <property type="protein sequence ID" value="CAJ1372964.1"/>
    <property type="molecule type" value="Genomic_DNA"/>
</dbReference>
<dbReference type="SUPFAM" id="SSF48403">
    <property type="entry name" value="Ankyrin repeat"/>
    <property type="match status" value="1"/>
</dbReference>
<dbReference type="InterPro" id="IPR036770">
    <property type="entry name" value="Ankyrin_rpt-contain_sf"/>
</dbReference>
<dbReference type="Pfam" id="PF20717">
    <property type="entry name" value="DUF6829"/>
    <property type="match status" value="3"/>
</dbReference>
<dbReference type="Proteomes" id="UP001178507">
    <property type="component" value="Unassembled WGS sequence"/>
</dbReference>
<dbReference type="Pfam" id="PF12796">
    <property type="entry name" value="Ank_2"/>
    <property type="match status" value="1"/>
</dbReference>
<dbReference type="SMART" id="SM00248">
    <property type="entry name" value="ANK"/>
    <property type="match status" value="3"/>
</dbReference>
<reference evidence="6" key="1">
    <citation type="submission" date="2023-08" db="EMBL/GenBank/DDBJ databases">
        <authorList>
            <person name="Chen Y."/>
            <person name="Shah S."/>
            <person name="Dougan E. K."/>
            <person name="Thang M."/>
            <person name="Chan C."/>
        </authorList>
    </citation>
    <scope>NUCLEOTIDE SEQUENCE</scope>
</reference>
<evidence type="ECO:0000313" key="7">
    <source>
        <dbReference type="Proteomes" id="UP001178507"/>
    </source>
</evidence>
<feature type="compositionally biased region" description="Low complexity" evidence="4">
    <location>
        <begin position="1886"/>
        <end position="1897"/>
    </location>
</feature>
<feature type="transmembrane region" description="Helical" evidence="5">
    <location>
        <begin position="1934"/>
        <end position="1956"/>
    </location>
</feature>
<keyword evidence="7" id="KW-1185">Reference proteome</keyword>
<organism evidence="6 7">
    <name type="scientific">Effrenium voratum</name>
    <dbReference type="NCBI Taxonomy" id="2562239"/>
    <lineage>
        <taxon>Eukaryota</taxon>
        <taxon>Sar</taxon>
        <taxon>Alveolata</taxon>
        <taxon>Dinophyceae</taxon>
        <taxon>Suessiales</taxon>
        <taxon>Symbiodiniaceae</taxon>
        <taxon>Effrenium</taxon>
    </lineage>
</organism>
<evidence type="ECO:0000256" key="5">
    <source>
        <dbReference type="SAM" id="Phobius"/>
    </source>
</evidence>
<dbReference type="Gene3D" id="3.40.50.300">
    <property type="entry name" value="P-loop containing nucleotide triphosphate hydrolases"/>
    <property type="match status" value="1"/>
</dbReference>
<keyword evidence="5" id="KW-0812">Transmembrane</keyword>
<evidence type="ECO:0000256" key="2">
    <source>
        <dbReference type="ARBA" id="ARBA00023043"/>
    </source>
</evidence>
<evidence type="ECO:0000313" key="6">
    <source>
        <dbReference type="EMBL" id="CAJ1372964.1"/>
    </source>
</evidence>
<dbReference type="PROSITE" id="PS50088">
    <property type="entry name" value="ANK_REPEAT"/>
    <property type="match status" value="2"/>
</dbReference>
<dbReference type="PROSITE" id="PS50297">
    <property type="entry name" value="ANK_REP_REGION"/>
    <property type="match status" value="2"/>
</dbReference>
<accession>A0AA36HPJ3</accession>
<dbReference type="InterPro" id="IPR027417">
    <property type="entry name" value="P-loop_NTPase"/>
</dbReference>
<feature type="region of interest" description="Disordered" evidence="4">
    <location>
        <begin position="1853"/>
        <end position="1929"/>
    </location>
</feature>
<dbReference type="Gene3D" id="1.25.40.20">
    <property type="entry name" value="Ankyrin repeat-containing domain"/>
    <property type="match status" value="1"/>
</dbReference>
<feature type="non-terminal residue" evidence="6">
    <location>
        <position position="1"/>
    </location>
</feature>
<feature type="repeat" description="ANK" evidence="3">
    <location>
        <begin position="483"/>
        <end position="515"/>
    </location>
</feature>
<comment type="caution">
    <text evidence="6">The sequence shown here is derived from an EMBL/GenBank/DDBJ whole genome shotgun (WGS) entry which is preliminary data.</text>
</comment>
<keyword evidence="2 3" id="KW-0040">ANK repeat</keyword>
<keyword evidence="5" id="KW-1133">Transmembrane helix</keyword>
<protein>
    <submittedName>
        <fullName evidence="6">Uncharacterized protein</fullName>
    </submittedName>
</protein>
<gene>
    <name evidence="6" type="ORF">EVOR1521_LOCUS2925</name>
</gene>
<evidence type="ECO:0000256" key="4">
    <source>
        <dbReference type="SAM" id="MobiDB-lite"/>
    </source>
</evidence>
<evidence type="ECO:0000256" key="3">
    <source>
        <dbReference type="PROSITE-ProRule" id="PRU00023"/>
    </source>
</evidence>
<evidence type="ECO:0000256" key="1">
    <source>
        <dbReference type="ARBA" id="ARBA00022737"/>
    </source>
</evidence>
<sequence>RMTQKPSAHSLVHANPDEDQKHGWTLIVNALERFNKATASCLANAFWVIGAPGSGKNCLMCRIIMDSVSRYDNLVPLRLPIMDLAKRTDQMPERDPNAVQAWFDKYLRILLGEDTPRYKMMKMAIAMRRALFLFEGLDAAGSERNLMEAVEMLIQGLVKEGHFLLMTSRPLQPGTMHLQDIAEYLVVMEMQPLTDEQKRAIANQRLGPQGLQSFNAFIQKMRAGQHSNEEAQGQVAQKEQEDIFGNPMMLSMLLCYLSPKAGDDTRKRRLTDEETPVDLMAVYRVSVSVMLKRMLLQQQADRHIPEEALVQCSRVLERAAMNMQAKHVTELECEAFEKELSTDLKASWTSLRLAVETGRAMLLRMHREGNRTFIRFMIKGFQDYFSACAISNSNDFDDLPGYKQLLTEPWWAQMLDMLAQAWPKKYVQMMEKKIEKFDAEQKYSDGSSFLHVAAVEGHLPIFKLVRSFSDANQTYLWKARISDQKTPLHVASQNGHLLVCKTILEKKASVNVEDSKERLPLHLALQHGHFQLARYLLDRLEEVQAAGKDESRPKKKNIIESLACRILGQPVEGENSEPMDEEDFKMEVPEVFLEMKYFRKVEENERVRQMAALLSVYWVIADQYYNFSREQPAGDKLKPESWEHMLQWVKEVGLTPKRVAAVLVYCAIVGIGKISPFHQHFAPDATEPIGALASIVTRHQVLVPSFQRLDEEEQNLIIYCLKAQANFNFGQFLQGESLPVSLAKCKELLICPQETILHDVFSFFLLTVFMSLCAILGVKSLNGSLFMTEDMYDNFKVGLEALKTLKDKEALTVYDGFLQKRAELAGVQFDEKCPTQEQKAIVRLICLTRVFEKSKGKRVHDEFMCLDPDVRQELTEFLNADGLNQRGFLLFHSPALMTNAEQNKSLSPAEAMRQLLKMYQLSEEAFPPEGDDAGVITVMVEEMANHAKKCQDPEVFKSTNLEVKRFQGANADRTAKIVLSPWQIVTDQNFLDDVCEEVNELFLEVAMSSCTEQAFQSRLKTAFPEFKYLEGEGEEVAEIRKRAHCTMLCIYWLASDRYEEFTRGQEVSKRLTDDSWAFLRGWLGPLFEEVDVMSVVCAAVMVRTICAVPKFRQQQAKGLTESRDVMAHVLKHCPKVLPSYQRLDEEDRMQLAECLGHDFELKLFLDAESCPAGLAVLSKLVQGETPEVATRRSLDSLSILMWSSFLELAGSMGAESQEGSLYMTEERCKKIQVATESIRQMGEKKSEVQVYDLILEKRAEAVHLSFNQSDGASKAVARLSCLASSRDATDAGNVEKALKALAPEEYNRMVKYLTNGSGEHVPEAAEVTAGEERPVYAVLQAASFLEKARDNPEIGLTQATRTLLRVYDAAELEFQDVRAPMVRIRLGKLAHFAAHFVGSAKFQDVPFELKRTYDLEVDVVPKVWIPVTNQQVLQKLNSEAIDLCTELRDHKLSERSFRERISHVYPELAYFGPGATALREQSICALCCVFWLQTNNHEAFIQGQPTDSQLSKQSWAWIQDWLAKSVKLAPELLDAALTFMAIHALGKYKAFRADFESVKNCTPEMHDMVLAQILEERPEVVPSVNRLDEKYRSLIIDCLRVDFEFSQFLLGENTAANLVMVKERLKAHGPQGHSFFLFRIFAQMCGKLGPKSQFGSLFMNEARFKRCTPGLKALQQLWTRDGKACYDEFMLLRGSKAMSRFASPEHQALSRLLCLFDAYDKDEGSSLCNAFDELSSQERACLTQWLNCDSETCGVIIPNAAQMLQSAKNNCEVGLANALRMMLKVRQECLAHEKDRVARLVVQFNGLVTWVKDYRGDMPGDCLQVALQSTAETQGDTKVVCLTVDPSVLTVATSGSLGPLNEADREPEAEVDAVDAESHPSPHGPSPRQSPRTPTTSAASPARHLHDTETQTQQSESPQPPGRRRPSPPRRFCLGRYSIAGLALAWFVLALCLGDVQFTFSWRQLLVSLLVLALVMLGLYVQCNNIEIPVESGMPELHRGPAEPFLAQLGVLPRQSREHVYSRLQNCDDEPQV</sequence>
<proteinExistence type="predicted"/>
<keyword evidence="5" id="KW-0472">Membrane</keyword>
<feature type="transmembrane region" description="Helical" evidence="5">
    <location>
        <begin position="1962"/>
        <end position="1981"/>
    </location>
</feature>
<dbReference type="InterPro" id="IPR049232">
    <property type="entry name" value="DUF6829"/>
</dbReference>
<feature type="repeat" description="ANK" evidence="3">
    <location>
        <begin position="516"/>
        <end position="548"/>
    </location>
</feature>
<dbReference type="PANTHER" id="PTHR24198:SF165">
    <property type="entry name" value="ANKYRIN REPEAT-CONTAINING PROTEIN-RELATED"/>
    <property type="match status" value="1"/>
</dbReference>
<dbReference type="InterPro" id="IPR002110">
    <property type="entry name" value="Ankyrin_rpt"/>
</dbReference>
<dbReference type="PANTHER" id="PTHR24198">
    <property type="entry name" value="ANKYRIN REPEAT AND PROTEIN KINASE DOMAIN-CONTAINING PROTEIN"/>
    <property type="match status" value="1"/>
</dbReference>
<keyword evidence="1" id="KW-0677">Repeat</keyword>
<name>A0AA36HPJ3_9DINO</name>